<dbReference type="EMBL" id="BONF01000018">
    <property type="protein sequence ID" value="GIF82119.1"/>
    <property type="molecule type" value="Genomic_DNA"/>
</dbReference>
<gene>
    <name evidence="7" type="ORF">Cba03nite_34680</name>
</gene>
<dbReference type="InterPro" id="IPR000064">
    <property type="entry name" value="NLP_P60_dom"/>
</dbReference>
<accession>A0A8J3JRY9</accession>
<name>A0A8J3JRY9_9ACTN</name>
<dbReference type="Gene3D" id="3.90.1720.10">
    <property type="entry name" value="endopeptidase domain like (from Nostoc punctiforme)"/>
    <property type="match status" value="1"/>
</dbReference>
<proteinExistence type="inferred from homology"/>
<reference evidence="7 8" key="1">
    <citation type="submission" date="2021-01" db="EMBL/GenBank/DDBJ databases">
        <title>Whole genome shotgun sequence of Catellatospora bangladeshensis NBRC 107357.</title>
        <authorList>
            <person name="Komaki H."/>
            <person name="Tamura T."/>
        </authorList>
    </citation>
    <scope>NUCLEOTIDE SEQUENCE [LARGE SCALE GENOMIC DNA]</scope>
    <source>
        <strain evidence="7 8">NBRC 107357</strain>
    </source>
</reference>
<keyword evidence="8" id="KW-1185">Reference proteome</keyword>
<evidence type="ECO:0000256" key="4">
    <source>
        <dbReference type="ARBA" id="ARBA00022807"/>
    </source>
</evidence>
<evidence type="ECO:0000313" key="7">
    <source>
        <dbReference type="EMBL" id="GIF82119.1"/>
    </source>
</evidence>
<feature type="signal peptide" evidence="5">
    <location>
        <begin position="1"/>
        <end position="33"/>
    </location>
</feature>
<dbReference type="PANTHER" id="PTHR47359:SF3">
    <property type="entry name" value="NLP_P60 DOMAIN-CONTAINING PROTEIN-RELATED"/>
    <property type="match status" value="1"/>
</dbReference>
<feature type="domain" description="NlpC/P60" evidence="6">
    <location>
        <begin position="219"/>
        <end position="338"/>
    </location>
</feature>
<evidence type="ECO:0000256" key="2">
    <source>
        <dbReference type="ARBA" id="ARBA00022670"/>
    </source>
</evidence>
<sequence length="338" mass="36560">MSPLHTASRPLARVLLVVAALTAGLLAAVPAHAEPTPAEIEAQLTEAWNKLEPVIEEYNHVHSELNKLKNKAATLDAKLAPLRLTVQVSRARVGAIAAEYYKGSRTQEINSLLSTGSPAQFAQQLSILTQLAHSKQQEIAKTTEVKAEFDRQKAELDQIIADQAKKDADMAAKKKAIEADLQRLADLRQKAYGSGGPGGSLKIGNLCPVPALGTQDNTSSKGNTAALAACKQISKKYVFGSNGPDTFDCSGLTQWAWAKAGVELTHYTKAQWTEGKRVSTPIVGDLVFFYPNDNLHHMGMYVGKVNGRKVMVHAPHTGDVVRMQYIDVMPLAGYVRPS</sequence>
<dbReference type="InterPro" id="IPR051794">
    <property type="entry name" value="PG_Endopeptidase_C40"/>
</dbReference>
<dbReference type="PANTHER" id="PTHR47359">
    <property type="entry name" value="PEPTIDOGLYCAN DL-ENDOPEPTIDASE CWLO"/>
    <property type="match status" value="1"/>
</dbReference>
<dbReference type="Gene3D" id="6.10.250.3150">
    <property type="match status" value="1"/>
</dbReference>
<dbReference type="InterPro" id="IPR038765">
    <property type="entry name" value="Papain-like_cys_pep_sf"/>
</dbReference>
<dbReference type="AlphaFoldDB" id="A0A8J3JRY9"/>
<dbReference type="SUPFAM" id="SSF54001">
    <property type="entry name" value="Cysteine proteinases"/>
    <property type="match status" value="1"/>
</dbReference>
<dbReference type="Pfam" id="PF00877">
    <property type="entry name" value="NLPC_P60"/>
    <property type="match status" value="1"/>
</dbReference>
<evidence type="ECO:0000259" key="6">
    <source>
        <dbReference type="PROSITE" id="PS51935"/>
    </source>
</evidence>
<evidence type="ECO:0000256" key="3">
    <source>
        <dbReference type="ARBA" id="ARBA00022801"/>
    </source>
</evidence>
<dbReference type="RefSeq" id="WP_203746915.1">
    <property type="nucleotide sequence ID" value="NZ_BONF01000018.1"/>
</dbReference>
<comment type="caution">
    <text evidence="7">The sequence shown here is derived from an EMBL/GenBank/DDBJ whole genome shotgun (WGS) entry which is preliminary data.</text>
</comment>
<keyword evidence="3" id="KW-0378">Hydrolase</keyword>
<dbReference type="GO" id="GO:0008234">
    <property type="term" value="F:cysteine-type peptidase activity"/>
    <property type="evidence" value="ECO:0007669"/>
    <property type="project" value="UniProtKB-KW"/>
</dbReference>
<keyword evidence="4" id="KW-0788">Thiol protease</keyword>
<evidence type="ECO:0000313" key="8">
    <source>
        <dbReference type="Proteomes" id="UP000601223"/>
    </source>
</evidence>
<comment type="similarity">
    <text evidence="1">Belongs to the peptidase C40 family.</text>
</comment>
<evidence type="ECO:0000256" key="5">
    <source>
        <dbReference type="SAM" id="SignalP"/>
    </source>
</evidence>
<organism evidence="7 8">
    <name type="scientific">Catellatospora bangladeshensis</name>
    <dbReference type="NCBI Taxonomy" id="310355"/>
    <lineage>
        <taxon>Bacteria</taxon>
        <taxon>Bacillati</taxon>
        <taxon>Actinomycetota</taxon>
        <taxon>Actinomycetes</taxon>
        <taxon>Micromonosporales</taxon>
        <taxon>Micromonosporaceae</taxon>
        <taxon>Catellatospora</taxon>
    </lineage>
</organism>
<feature type="chain" id="PRO_5035240581" description="NlpC/P60 domain-containing protein" evidence="5">
    <location>
        <begin position="34"/>
        <end position="338"/>
    </location>
</feature>
<evidence type="ECO:0000256" key="1">
    <source>
        <dbReference type="ARBA" id="ARBA00007074"/>
    </source>
</evidence>
<dbReference type="Proteomes" id="UP000601223">
    <property type="component" value="Unassembled WGS sequence"/>
</dbReference>
<keyword evidence="2" id="KW-0645">Protease</keyword>
<protein>
    <recommendedName>
        <fullName evidence="6">NlpC/P60 domain-containing protein</fullName>
    </recommendedName>
</protein>
<dbReference type="PROSITE" id="PS51935">
    <property type="entry name" value="NLPC_P60"/>
    <property type="match status" value="1"/>
</dbReference>
<dbReference type="GO" id="GO:0006508">
    <property type="term" value="P:proteolysis"/>
    <property type="evidence" value="ECO:0007669"/>
    <property type="project" value="UniProtKB-KW"/>
</dbReference>
<keyword evidence="5" id="KW-0732">Signal</keyword>